<dbReference type="PANTHER" id="PTHR23028">
    <property type="entry name" value="ACETYLTRANSFERASE"/>
    <property type="match status" value="1"/>
</dbReference>
<keyword evidence="3" id="KW-0472">Membrane</keyword>
<dbReference type="InterPro" id="IPR050879">
    <property type="entry name" value="Acyltransferase_3"/>
</dbReference>
<evidence type="ECO:0000256" key="3">
    <source>
        <dbReference type="SAM" id="Phobius"/>
    </source>
</evidence>
<evidence type="ECO:0000313" key="6">
    <source>
        <dbReference type="Proteomes" id="UP000730618"/>
    </source>
</evidence>
<comment type="subcellular location">
    <subcellularLocation>
        <location evidence="1">Membrane</location>
    </subcellularLocation>
</comment>
<sequence>MNQRLEELDSLRGIAALAVVMNHVLLSFPSFFEPDHLGNQTLFVQLLKYTPLHLLWAGHPSVVFFFVLSGFVLALPFLKGNSLPFIPYLIKRVCRVYIPYSAVLSIAIIFYLFLVHSEPIAQLSRWFNSFWNVEMEWALLLNHLVLIGNYNTDAYLYTIWSLVHEMRISIFFPLLMVIVVRYGWQFNVTISLMILGTSPMLTYIFKKAASLEPHQFASYVSTFHYTAIFLIGALTAKYKSVLLHHLDRMPAWMKLFILAAGILTFTYQYWFFHSMNVIHTRLFNDMFITLGSLIFLLLGLGYNPLSKFLHTRPVQFLGRISYSLYLFHPIVLLVGPKLLYGLIPLWLIFATTFAFSIVGSYFLYKYVEVPSIHLGKKLSNAVMLASKKSKQTKEAAV</sequence>
<feature type="transmembrane region" description="Helical" evidence="3">
    <location>
        <begin position="345"/>
        <end position="364"/>
    </location>
</feature>
<feature type="transmembrane region" description="Helical" evidence="3">
    <location>
        <begin position="96"/>
        <end position="117"/>
    </location>
</feature>
<gene>
    <name evidence="5" type="ORF">PAECIP111802_01863</name>
</gene>
<feature type="transmembrane region" description="Helical" evidence="3">
    <location>
        <begin position="12"/>
        <end position="32"/>
    </location>
</feature>
<dbReference type="Proteomes" id="UP000730618">
    <property type="component" value="Unassembled WGS sequence"/>
</dbReference>
<feature type="transmembrane region" description="Helical" evidence="3">
    <location>
        <begin position="322"/>
        <end position="339"/>
    </location>
</feature>
<comment type="similarity">
    <text evidence="2">Belongs to the acyltransferase 3 family.</text>
</comment>
<accession>A0ABN7TIK5</accession>
<dbReference type="RefSeq" id="WP_218098195.1">
    <property type="nucleotide sequence ID" value="NZ_CAJVCE010000004.1"/>
</dbReference>
<reference evidence="5 6" key="1">
    <citation type="submission" date="2021-06" db="EMBL/GenBank/DDBJ databases">
        <authorList>
            <person name="Criscuolo A."/>
        </authorList>
    </citation>
    <scope>NUCLEOTIDE SEQUENCE [LARGE SCALE GENOMIC DNA]</scope>
    <source>
        <strain evidence="6">CIP 111802</strain>
    </source>
</reference>
<proteinExistence type="inferred from homology"/>
<dbReference type="InterPro" id="IPR002656">
    <property type="entry name" value="Acyl_transf_3_dom"/>
</dbReference>
<protein>
    <recommendedName>
        <fullName evidence="4">Acyltransferase 3 domain-containing protein</fullName>
    </recommendedName>
</protein>
<evidence type="ECO:0000259" key="4">
    <source>
        <dbReference type="Pfam" id="PF01757"/>
    </source>
</evidence>
<feature type="transmembrane region" description="Helical" evidence="3">
    <location>
        <begin position="52"/>
        <end position="75"/>
    </location>
</feature>
<feature type="transmembrane region" description="Helical" evidence="3">
    <location>
        <begin position="216"/>
        <end position="239"/>
    </location>
</feature>
<comment type="caution">
    <text evidence="5">The sequence shown here is derived from an EMBL/GenBank/DDBJ whole genome shotgun (WGS) entry which is preliminary data.</text>
</comment>
<feature type="transmembrane region" description="Helical" evidence="3">
    <location>
        <begin position="282"/>
        <end position="302"/>
    </location>
</feature>
<evidence type="ECO:0000313" key="5">
    <source>
        <dbReference type="EMBL" id="CAG7632614.1"/>
    </source>
</evidence>
<dbReference type="EMBL" id="CAJVCE010000004">
    <property type="protein sequence ID" value="CAG7632614.1"/>
    <property type="molecule type" value="Genomic_DNA"/>
</dbReference>
<keyword evidence="6" id="KW-1185">Reference proteome</keyword>
<organism evidence="5 6">
    <name type="scientific">Paenibacillus allorhizosphaerae</name>
    <dbReference type="NCBI Taxonomy" id="2849866"/>
    <lineage>
        <taxon>Bacteria</taxon>
        <taxon>Bacillati</taxon>
        <taxon>Bacillota</taxon>
        <taxon>Bacilli</taxon>
        <taxon>Bacillales</taxon>
        <taxon>Paenibacillaceae</taxon>
        <taxon>Paenibacillus</taxon>
    </lineage>
</organism>
<keyword evidence="3" id="KW-0812">Transmembrane</keyword>
<evidence type="ECO:0000256" key="2">
    <source>
        <dbReference type="ARBA" id="ARBA00007400"/>
    </source>
</evidence>
<dbReference type="Pfam" id="PF01757">
    <property type="entry name" value="Acyl_transf_3"/>
    <property type="match status" value="1"/>
</dbReference>
<feature type="transmembrane region" description="Helical" evidence="3">
    <location>
        <begin position="251"/>
        <end position="270"/>
    </location>
</feature>
<keyword evidence="3" id="KW-1133">Transmembrane helix</keyword>
<dbReference type="PANTHER" id="PTHR23028:SF53">
    <property type="entry name" value="ACYL_TRANSF_3 DOMAIN-CONTAINING PROTEIN"/>
    <property type="match status" value="1"/>
</dbReference>
<feature type="domain" description="Acyltransferase 3" evidence="4">
    <location>
        <begin position="6"/>
        <end position="364"/>
    </location>
</feature>
<evidence type="ECO:0000256" key="1">
    <source>
        <dbReference type="ARBA" id="ARBA00004370"/>
    </source>
</evidence>
<name>A0ABN7TIK5_9BACL</name>